<evidence type="ECO:0000256" key="6">
    <source>
        <dbReference type="ARBA" id="ARBA00022692"/>
    </source>
</evidence>
<keyword evidence="15" id="KW-0449">Lipoprotein</keyword>
<dbReference type="AlphaFoldDB" id="A0A315WIJ0"/>
<evidence type="ECO:0000256" key="7">
    <source>
        <dbReference type="ARBA" id="ARBA00022696"/>
    </source>
</evidence>
<dbReference type="PANTHER" id="PTHR20859:SF22">
    <property type="entry name" value="TISSUE FACTOR"/>
    <property type="match status" value="1"/>
</dbReference>
<evidence type="ECO:0000256" key="2">
    <source>
        <dbReference type="ARBA" id="ARBA00004479"/>
    </source>
</evidence>
<evidence type="ECO:0000256" key="10">
    <source>
        <dbReference type="ARBA" id="ARBA00023084"/>
    </source>
</evidence>
<dbReference type="Gene3D" id="2.60.40.10">
    <property type="entry name" value="Immunoglobulins"/>
    <property type="match status" value="2"/>
</dbReference>
<accession>A0A315WIJ0</accession>
<evidence type="ECO:0000256" key="14">
    <source>
        <dbReference type="ARBA" id="ARBA00023180"/>
    </source>
</evidence>
<keyword evidence="14" id="KW-0325">Glycoprotein</keyword>
<evidence type="ECO:0000256" key="11">
    <source>
        <dbReference type="ARBA" id="ARBA00023136"/>
    </source>
</evidence>
<dbReference type="GO" id="GO:0004896">
    <property type="term" value="F:cytokine receptor activity"/>
    <property type="evidence" value="ECO:0007669"/>
    <property type="project" value="TreeGrafter"/>
</dbReference>
<organism evidence="20 21">
    <name type="scientific">Gambusia affinis</name>
    <name type="common">Western mosquitofish</name>
    <name type="synonym">Heterandria affinis</name>
    <dbReference type="NCBI Taxonomy" id="33528"/>
    <lineage>
        <taxon>Eukaryota</taxon>
        <taxon>Metazoa</taxon>
        <taxon>Chordata</taxon>
        <taxon>Craniata</taxon>
        <taxon>Vertebrata</taxon>
        <taxon>Euteleostomi</taxon>
        <taxon>Actinopterygii</taxon>
        <taxon>Neopterygii</taxon>
        <taxon>Teleostei</taxon>
        <taxon>Neoteleostei</taxon>
        <taxon>Acanthomorphata</taxon>
        <taxon>Ovalentaria</taxon>
        <taxon>Atherinomorphae</taxon>
        <taxon>Cyprinodontiformes</taxon>
        <taxon>Poeciliidae</taxon>
        <taxon>Poeciliinae</taxon>
        <taxon>Gambusia</taxon>
    </lineage>
</organism>
<comment type="function">
    <text evidence="1">Initiates blood coagulation by forming a complex with circulating factor VII or VIIa. The [TF:VIIa] complex activates factors IX or X by specific limited proteolysis. TF plays a role in normal hemostasis by initiating the cell-surface assembly and propagation of the coagulation protease cascade.</text>
</comment>
<gene>
    <name evidence="20" type="ORF">CCH79_00017347</name>
</gene>
<keyword evidence="13" id="KW-1015">Disulfide bond</keyword>
<dbReference type="InterPro" id="IPR013783">
    <property type="entry name" value="Ig-like_fold"/>
</dbReference>
<keyword evidence="6 17" id="KW-0812">Transmembrane</keyword>
<evidence type="ECO:0000313" key="21">
    <source>
        <dbReference type="Proteomes" id="UP000250572"/>
    </source>
</evidence>
<comment type="subunit">
    <text evidence="4">Interacts with HSPE; the interaction, inhibited by heparin, promotes the generation of activated factor X and activates coagulation in the presence of activated factor VII.</text>
</comment>
<dbReference type="FunFam" id="2.60.40.10:FF:000899">
    <property type="entry name" value="Tissue factor"/>
    <property type="match status" value="1"/>
</dbReference>
<evidence type="ECO:0000256" key="3">
    <source>
        <dbReference type="ARBA" id="ARBA00009197"/>
    </source>
</evidence>
<keyword evidence="11 17" id="KW-0472">Membrane</keyword>
<dbReference type="EMBL" id="NHOQ01000342">
    <property type="protein sequence ID" value="PWA30798.1"/>
    <property type="molecule type" value="Genomic_DNA"/>
</dbReference>
<keyword evidence="8" id="KW-0732">Signal</keyword>
<dbReference type="GO" id="GO:0007596">
    <property type="term" value="P:blood coagulation"/>
    <property type="evidence" value="ECO:0007669"/>
    <property type="project" value="UniProtKB-KW"/>
</dbReference>
<dbReference type="SUPFAM" id="SSF49265">
    <property type="entry name" value="Fibronectin type III"/>
    <property type="match status" value="2"/>
</dbReference>
<comment type="caution">
    <text evidence="20">The sequence shown here is derived from an EMBL/GenBank/DDBJ whole genome shotgun (WGS) entry which is preliminary data.</text>
</comment>
<sequence>MGEEVDMEDENKYLGVHLDNKQINGDTSVPKAQNVHWTSLDFQTILKWTVEESEHTYTVLYSEKNHNWMEVDNCFSISETECDMTQQLEASDKNYEADIRADSDHLSEEFGSDYDFPHTYAPVFNPYKESNISALEFSITDVDEGTVILNITHPLTSITVGGKRQTIKDILKNDLGYKIIYYKSGSTGKKDKIADSSSVEVSGLDAGQSYCFMVAAFIPSRPKATRLGAWSTQQCRRGDTHFTQDLSLGAWVGIIFILITVIIVFITATILCCRRNHKRHKNIQTAQSSVPI</sequence>
<dbReference type="Pfam" id="PF09294">
    <property type="entry name" value="Interfer-bind"/>
    <property type="match status" value="1"/>
</dbReference>
<dbReference type="STRING" id="33528.ENSGAFP00000022258"/>
<keyword evidence="10" id="KW-0094">Blood coagulation</keyword>
<keyword evidence="7" id="KW-0356">Hemostasis</keyword>
<dbReference type="InterPro" id="IPR003961">
    <property type="entry name" value="FN3_dom"/>
</dbReference>
<evidence type="ECO:0000256" key="12">
    <source>
        <dbReference type="ARBA" id="ARBA00023139"/>
    </source>
</evidence>
<dbReference type="GO" id="GO:0005886">
    <property type="term" value="C:plasma membrane"/>
    <property type="evidence" value="ECO:0007669"/>
    <property type="project" value="TreeGrafter"/>
</dbReference>
<dbReference type="PANTHER" id="PTHR20859">
    <property type="entry name" value="INTERFERON/INTERLEUKIN RECEPTOR"/>
    <property type="match status" value="1"/>
</dbReference>
<protein>
    <recommendedName>
        <fullName evidence="5">Tissue factor</fullName>
    </recommendedName>
    <alternativeName>
        <fullName evidence="16">Coagulation factor III</fullName>
    </alternativeName>
</protein>
<proteinExistence type="inferred from homology"/>
<reference evidence="20 21" key="1">
    <citation type="journal article" date="2018" name="G3 (Bethesda)">
        <title>A High-Quality Reference Genome for the Invasive Mosquitofish Gambusia affinis Using a Chicago Library.</title>
        <authorList>
            <person name="Hoffberg S.L."/>
            <person name="Troendle N.J."/>
            <person name="Glenn T.C."/>
            <person name="Mahmud O."/>
            <person name="Louha S."/>
            <person name="Chalopin D."/>
            <person name="Bennetzen J.L."/>
            <person name="Mauricio R."/>
        </authorList>
    </citation>
    <scope>NUCLEOTIDE SEQUENCE [LARGE SCALE GENOMIC DNA]</scope>
    <source>
        <strain evidence="20">NE01/NJP1002.9</strain>
        <tissue evidence="20">Muscle</tissue>
    </source>
</reference>
<evidence type="ECO:0000256" key="13">
    <source>
        <dbReference type="ARBA" id="ARBA00023157"/>
    </source>
</evidence>
<dbReference type="InterPro" id="IPR036116">
    <property type="entry name" value="FN3_sf"/>
</dbReference>
<evidence type="ECO:0000256" key="15">
    <source>
        <dbReference type="ARBA" id="ARBA00023288"/>
    </source>
</evidence>
<evidence type="ECO:0000256" key="9">
    <source>
        <dbReference type="ARBA" id="ARBA00022989"/>
    </source>
</evidence>
<dbReference type="Pfam" id="PF01108">
    <property type="entry name" value="Tissue_fac"/>
    <property type="match status" value="1"/>
</dbReference>
<comment type="similarity">
    <text evidence="3">Belongs to the tissue factor family.</text>
</comment>
<dbReference type="Proteomes" id="UP000250572">
    <property type="component" value="Unassembled WGS sequence"/>
</dbReference>
<evidence type="ECO:0000256" key="16">
    <source>
        <dbReference type="ARBA" id="ARBA00031171"/>
    </source>
</evidence>
<evidence type="ECO:0000256" key="17">
    <source>
        <dbReference type="SAM" id="Phobius"/>
    </source>
</evidence>
<evidence type="ECO:0000259" key="19">
    <source>
        <dbReference type="Pfam" id="PF09294"/>
    </source>
</evidence>
<evidence type="ECO:0000256" key="8">
    <source>
        <dbReference type="ARBA" id="ARBA00022729"/>
    </source>
</evidence>
<dbReference type="PRINTS" id="PR00346">
    <property type="entry name" value="TISSUEFACTOR"/>
</dbReference>
<evidence type="ECO:0000256" key="5">
    <source>
        <dbReference type="ARBA" id="ARBA00018722"/>
    </source>
</evidence>
<keyword evidence="9 17" id="KW-1133">Transmembrane helix</keyword>
<feature type="transmembrane region" description="Helical" evidence="17">
    <location>
        <begin position="248"/>
        <end position="273"/>
    </location>
</feature>
<keyword evidence="12" id="KW-0564">Palmitate</keyword>
<evidence type="ECO:0000256" key="1">
    <source>
        <dbReference type="ARBA" id="ARBA00002201"/>
    </source>
</evidence>
<keyword evidence="21" id="KW-1185">Reference proteome</keyword>
<evidence type="ECO:0000313" key="20">
    <source>
        <dbReference type="EMBL" id="PWA30798.1"/>
    </source>
</evidence>
<feature type="domain" description="Interferon/interleukin receptor" evidence="19">
    <location>
        <begin position="137"/>
        <end position="236"/>
    </location>
</feature>
<evidence type="ECO:0000259" key="18">
    <source>
        <dbReference type="Pfam" id="PF01108"/>
    </source>
</evidence>
<dbReference type="CDD" id="cd00063">
    <property type="entry name" value="FN3"/>
    <property type="match status" value="1"/>
</dbReference>
<name>A0A315WIJ0_GAMAF</name>
<comment type="subcellular location">
    <subcellularLocation>
        <location evidence="2">Membrane</location>
        <topology evidence="2">Single-pass type I membrane protein</topology>
    </subcellularLocation>
</comment>
<feature type="domain" description="Fibronectin type-III" evidence="18">
    <location>
        <begin position="22"/>
        <end position="107"/>
    </location>
</feature>
<dbReference type="InterPro" id="IPR001187">
    <property type="entry name" value="Tissue_factor"/>
</dbReference>
<dbReference type="InterPro" id="IPR015373">
    <property type="entry name" value="Interferon/interleukin_rcp_dom"/>
</dbReference>
<dbReference type="InterPro" id="IPR050650">
    <property type="entry name" value="Type-II_Cytokine-TF_Rcpt"/>
</dbReference>
<evidence type="ECO:0000256" key="4">
    <source>
        <dbReference type="ARBA" id="ARBA00011184"/>
    </source>
</evidence>